<comment type="caution">
    <text evidence="1">The sequence shown here is derived from an EMBL/GenBank/DDBJ whole genome shotgun (WGS) entry which is preliminary data.</text>
</comment>
<gene>
    <name evidence="1" type="ORF">I540_0029</name>
</gene>
<dbReference type="PROSITE" id="PS51257">
    <property type="entry name" value="PROKAR_LIPOPROTEIN"/>
    <property type="match status" value="1"/>
</dbReference>
<evidence type="ECO:0000313" key="2">
    <source>
        <dbReference type="Proteomes" id="UP000023351"/>
    </source>
</evidence>
<organism evidence="1 2">
    <name type="scientific">Mycobacteroides abscessus subsp. bolletii 1513</name>
    <dbReference type="NCBI Taxonomy" id="1299321"/>
    <lineage>
        <taxon>Bacteria</taxon>
        <taxon>Bacillati</taxon>
        <taxon>Actinomycetota</taxon>
        <taxon>Actinomycetes</taxon>
        <taxon>Mycobacteriales</taxon>
        <taxon>Mycobacteriaceae</taxon>
        <taxon>Mycobacteroides</taxon>
        <taxon>Mycobacteroides abscessus</taxon>
    </lineage>
</organism>
<evidence type="ECO:0000313" key="1">
    <source>
        <dbReference type="EMBL" id="EUA74193.1"/>
    </source>
</evidence>
<dbReference type="Proteomes" id="UP000023351">
    <property type="component" value="Unassembled WGS sequence"/>
</dbReference>
<reference evidence="1 2" key="1">
    <citation type="submission" date="2013-12" db="EMBL/GenBank/DDBJ databases">
        <authorList>
            <person name="Zelazny A."/>
            <person name="Olivier K."/>
            <person name="Holland S."/>
            <person name="Lenaerts A."/>
            <person name="Ordway D."/>
            <person name="DeGroote M.A."/>
            <person name="Parker T."/>
            <person name="Sizemore C."/>
            <person name="Tallon L.J."/>
            <person name="Sadzewicz L.K."/>
            <person name="Sengamalay N."/>
            <person name="Fraser C.M."/>
            <person name="Hine E."/>
            <person name="Shefchek K.A."/>
            <person name="Das S.P."/>
            <person name="Tettelin H."/>
        </authorList>
    </citation>
    <scope>NUCLEOTIDE SEQUENCE [LARGE SCALE GENOMIC DNA]</scope>
    <source>
        <strain evidence="1 2">1513</strain>
    </source>
</reference>
<sequence length="41" mass="4331">MPGYCRRMRRAAQLLVAVMAAIFFSGCGSANPLGGGPFRVT</sequence>
<dbReference type="AlphaFoldDB" id="X8E2P2"/>
<name>X8E2P2_9MYCO</name>
<dbReference type="PATRIC" id="fig|1299321.3.peg.26"/>
<protein>
    <submittedName>
        <fullName evidence="1">Putative membrane protein</fullName>
    </submittedName>
</protein>
<accession>X8E2P2</accession>
<dbReference type="EMBL" id="JAOJ01000001">
    <property type="protein sequence ID" value="EUA74193.1"/>
    <property type="molecule type" value="Genomic_DNA"/>
</dbReference>
<proteinExistence type="predicted"/>